<dbReference type="InterPro" id="IPR041492">
    <property type="entry name" value="HAD_2"/>
</dbReference>
<dbReference type="GO" id="GO:0016787">
    <property type="term" value="F:hydrolase activity"/>
    <property type="evidence" value="ECO:0007669"/>
    <property type="project" value="UniProtKB-KW"/>
</dbReference>
<comment type="caution">
    <text evidence="3">The sequence shown here is derived from an EMBL/GenBank/DDBJ whole genome shotgun (WGS) entry which is preliminary data.</text>
</comment>
<dbReference type="PANTHER" id="PTHR43434:SF1">
    <property type="entry name" value="PHOSPHOGLYCOLATE PHOSPHATASE"/>
    <property type="match status" value="1"/>
</dbReference>
<dbReference type="EMBL" id="JBEGIE010000049">
    <property type="protein sequence ID" value="MEV4912975.1"/>
    <property type="molecule type" value="Genomic_DNA"/>
</dbReference>
<reference evidence="3 4" key="1">
    <citation type="journal article" date="2023" name="Proc. Natl. Acad. Sci. U.S.A.">
        <title>Bacterial tolerance to host-exuded specialized metabolites structures the maize root microbiome.</title>
        <authorList>
            <person name="Thoenen L."/>
            <person name="Giroud C."/>
            <person name="Kreuzer M."/>
            <person name="Waelchli J."/>
            <person name="Gfeller V."/>
            <person name="Deslandes-Herold G."/>
            <person name="Mateo P."/>
            <person name="Robert C.A.M."/>
            <person name="Ahrens C.H."/>
            <person name="Rubio-Somoza I."/>
            <person name="Bruggmann R."/>
            <person name="Erb M."/>
            <person name="Schlaeppi K."/>
        </authorList>
    </citation>
    <scope>NUCLEOTIDE SEQUENCE [LARGE SCALE GENOMIC DNA]</scope>
    <source>
        <strain evidence="3 4">LBA1-1-1.1</strain>
    </source>
</reference>
<keyword evidence="4" id="KW-1185">Reference proteome</keyword>
<organism evidence="3 4">
    <name type="scientific">Bacillus proteolyticus</name>
    <dbReference type="NCBI Taxonomy" id="2026192"/>
    <lineage>
        <taxon>Bacteria</taxon>
        <taxon>Bacillati</taxon>
        <taxon>Bacillota</taxon>
        <taxon>Bacilli</taxon>
        <taxon>Bacillales</taxon>
        <taxon>Bacillaceae</taxon>
        <taxon>Bacillus</taxon>
        <taxon>Bacillus cereus group</taxon>
    </lineage>
</organism>
<name>A0ABV3IF75_9BACI</name>
<dbReference type="PANTHER" id="PTHR43434">
    <property type="entry name" value="PHOSPHOGLYCOLATE PHOSPHATASE"/>
    <property type="match status" value="1"/>
</dbReference>
<dbReference type="RefSeq" id="WP_199640542.1">
    <property type="nucleotide sequence ID" value="NZ_JBEGIE010000049.1"/>
</dbReference>
<dbReference type="InterPro" id="IPR050155">
    <property type="entry name" value="HAD-like_hydrolase_sf"/>
</dbReference>
<gene>
    <name evidence="3" type="ORF">MRBLBA1_003846</name>
</gene>
<evidence type="ECO:0000256" key="2">
    <source>
        <dbReference type="ARBA" id="ARBA00022842"/>
    </source>
</evidence>
<dbReference type="Gene3D" id="3.40.50.1000">
    <property type="entry name" value="HAD superfamily/HAD-like"/>
    <property type="match status" value="1"/>
</dbReference>
<dbReference type="InterPro" id="IPR023214">
    <property type="entry name" value="HAD_sf"/>
</dbReference>
<keyword evidence="1 3" id="KW-0378">Hydrolase</keyword>
<evidence type="ECO:0000313" key="3">
    <source>
        <dbReference type="EMBL" id="MEV4912975.1"/>
    </source>
</evidence>
<protein>
    <submittedName>
        <fullName evidence="3">HAD family hydrolase</fullName>
    </submittedName>
</protein>
<proteinExistence type="predicted"/>
<evidence type="ECO:0000313" key="4">
    <source>
        <dbReference type="Proteomes" id="UP001552502"/>
    </source>
</evidence>
<dbReference type="InterPro" id="IPR036412">
    <property type="entry name" value="HAD-like_sf"/>
</dbReference>
<dbReference type="Pfam" id="PF13419">
    <property type="entry name" value="HAD_2"/>
    <property type="match status" value="1"/>
</dbReference>
<dbReference type="SFLD" id="SFLDG01129">
    <property type="entry name" value="C1.5:_HAD__Beta-PGM__Phosphata"/>
    <property type="match status" value="1"/>
</dbReference>
<dbReference type="SUPFAM" id="SSF56784">
    <property type="entry name" value="HAD-like"/>
    <property type="match status" value="1"/>
</dbReference>
<keyword evidence="2" id="KW-0460">Magnesium</keyword>
<dbReference type="NCBIfam" id="TIGR01549">
    <property type="entry name" value="HAD-SF-IA-v1"/>
    <property type="match status" value="1"/>
</dbReference>
<dbReference type="SFLD" id="SFLDS00003">
    <property type="entry name" value="Haloacid_Dehalogenase"/>
    <property type="match status" value="1"/>
</dbReference>
<dbReference type="InterPro" id="IPR023198">
    <property type="entry name" value="PGP-like_dom2"/>
</dbReference>
<accession>A0ABV3IF75</accession>
<dbReference type="Proteomes" id="UP001552502">
    <property type="component" value="Unassembled WGS sequence"/>
</dbReference>
<sequence>MDSIIFDLDGTIWDSINTVLLAWNSIVEENNQVEKKLTRKDFEGTMGLQMDDISNKLFPNVDLITRTQIMKQCFEIEGKYIEKHGGVLFENMEDVLYNLSKKYKLFIVSNCQQGYIEGFFRYHKLENYFLDYENPSRTGLTKGENIKLIIERNNLSKPVYVGDTEGDLKASRYAGIPFVYAKYGFGNVSEYDQVIEKFDDLLDLF</sequence>
<dbReference type="Gene3D" id="1.10.150.240">
    <property type="entry name" value="Putative phosphatase, domain 2"/>
    <property type="match status" value="1"/>
</dbReference>
<dbReference type="InterPro" id="IPR006439">
    <property type="entry name" value="HAD-SF_hydro_IA"/>
</dbReference>
<evidence type="ECO:0000256" key="1">
    <source>
        <dbReference type="ARBA" id="ARBA00022801"/>
    </source>
</evidence>